<feature type="transmembrane region" description="Helical" evidence="1">
    <location>
        <begin position="894"/>
        <end position="914"/>
    </location>
</feature>
<dbReference type="Gene3D" id="3.30.70.1440">
    <property type="entry name" value="Multidrug efflux transporter AcrB pore domain"/>
    <property type="match status" value="1"/>
</dbReference>
<dbReference type="InterPro" id="IPR027463">
    <property type="entry name" value="AcrB_DN_DC_subdom"/>
</dbReference>
<proteinExistence type="predicted"/>
<dbReference type="Proteomes" id="UP000295375">
    <property type="component" value="Unassembled WGS sequence"/>
</dbReference>
<keyword evidence="1" id="KW-0472">Membrane</keyword>
<dbReference type="GO" id="GO:0005886">
    <property type="term" value="C:plasma membrane"/>
    <property type="evidence" value="ECO:0007669"/>
    <property type="project" value="TreeGrafter"/>
</dbReference>
<dbReference type="PANTHER" id="PTHR32063">
    <property type="match status" value="1"/>
</dbReference>
<feature type="transmembrane region" description="Helical" evidence="1">
    <location>
        <begin position="994"/>
        <end position="1019"/>
    </location>
</feature>
<name>A0A4R6UI10_9GAMM</name>
<feature type="transmembrane region" description="Helical" evidence="1">
    <location>
        <begin position="870"/>
        <end position="887"/>
    </location>
</feature>
<dbReference type="InterPro" id="IPR001036">
    <property type="entry name" value="Acrflvin-R"/>
</dbReference>
<keyword evidence="1" id="KW-1133">Transmembrane helix</keyword>
<feature type="transmembrane region" description="Helical" evidence="1">
    <location>
        <begin position="337"/>
        <end position="356"/>
    </location>
</feature>
<keyword evidence="1" id="KW-0812">Transmembrane</keyword>
<evidence type="ECO:0000313" key="2">
    <source>
        <dbReference type="EMBL" id="TDQ46498.1"/>
    </source>
</evidence>
<accession>A0A4R6UI10</accession>
<dbReference type="RefSeq" id="WP_133591722.1">
    <property type="nucleotide sequence ID" value="NZ_CP037953.1"/>
</dbReference>
<dbReference type="GO" id="GO:0042910">
    <property type="term" value="F:xenobiotic transmembrane transporter activity"/>
    <property type="evidence" value="ECO:0007669"/>
    <property type="project" value="TreeGrafter"/>
</dbReference>
<dbReference type="EMBL" id="SNYM01000013">
    <property type="protein sequence ID" value="TDQ46498.1"/>
    <property type="molecule type" value="Genomic_DNA"/>
</dbReference>
<dbReference type="SUPFAM" id="SSF82714">
    <property type="entry name" value="Multidrug efflux transporter AcrB TolC docking domain, DN and DC subdomains"/>
    <property type="match status" value="2"/>
</dbReference>
<feature type="transmembrane region" description="Helical" evidence="1">
    <location>
        <begin position="969"/>
        <end position="988"/>
    </location>
</feature>
<protein>
    <submittedName>
        <fullName evidence="2">Multidrug efflux pump</fullName>
    </submittedName>
</protein>
<feature type="transmembrane region" description="Helical" evidence="1">
    <location>
        <begin position="16"/>
        <end position="33"/>
    </location>
</feature>
<dbReference type="Gene3D" id="1.20.1640.10">
    <property type="entry name" value="Multidrug efflux transporter AcrB transmembrane domain"/>
    <property type="match status" value="2"/>
</dbReference>
<organism evidence="2 3">
    <name type="scientific">Permianibacter aggregans</name>
    <dbReference type="NCBI Taxonomy" id="1510150"/>
    <lineage>
        <taxon>Bacteria</taxon>
        <taxon>Pseudomonadati</taxon>
        <taxon>Pseudomonadota</taxon>
        <taxon>Gammaproteobacteria</taxon>
        <taxon>Pseudomonadales</taxon>
        <taxon>Pseudomonadaceae</taxon>
        <taxon>Permianibacter</taxon>
    </lineage>
</organism>
<dbReference type="AlphaFoldDB" id="A0A4R6UI10"/>
<dbReference type="PRINTS" id="PR00702">
    <property type="entry name" value="ACRIFLAVINRP"/>
</dbReference>
<sequence length="1029" mass="114098">MRGPNLSEWALKHQTLVLYFLIVIALSGVFSYVKLGRAEDPAFTFRAMVVNVVWPGATANELSEQVVERLEKKIQETPGLDFVQSFTKPGQAFIFVSLKDSVDPDTVPDAWYQVRKKVSDIRHTLPDGVIGPFFNDEFGDTYGNIYALTSDGFSHAELRDYAEKIRRELLRVNDVAKVELLGVQQEKVYIELSDAKLATLGLNPALIIDTLQAQNIMTPAGDVVTHDDRVFLRVTGSFDSVENIREIGIQAADHIFRLGDIARVYRGYEDPPGVRFRFQGEPAIGVAVSMRSGGDILALGKRLNQTWARMLTQLPIGIDVHKVSDQPAVVKSSVNEFVRVLAEAVTIVLLVSFFSLGLRTGMVVALCIPLVLAAVFMFMRIIGIDLEKISLGALIIALGLLVDDAIIAVEMMLLKLEQGMDRIKAATFAYQSTAFPMLTGTLITAAGFLPVGLAQSAAGEYTFGIFAVVAIALLVSWFVAVIFTPYLGYKLLPEGLAHHHDEEPKSAIGKKFKHYTDQFYQRFEVAVNWSVQHRWLVIGVTVAVFFVSVFSFRFVEQQFFPDSTRPEIIVDLWLPEGSSHLATEAQAKELEHYLKDDPRIDNFVAYLGGGGPRFVLVLDQQQMHTNLAEFVITAKSLQDREALIDDLRTLFATDFANVRARVSRLPNGPPVGYPVQFRVSGYDNDTVRAIAAEVADVMRANPFTRDVNFDWYQKIESVRLDVDQDKARALGISTQALALNLQTKLTGLAITQYRENDQLIDIVARTTDAERGNLSKLKDLNIHVGQGRFVPLSQIARIELQAEEGLIWRRDRLPTITVRADIPDTVQAPDVANQINPLLDPIRAKLPLGYRIDIGGSIEKSAESQASINAQMPLMIVIIVTVLMLQLQSFSRMFLTLLTAPLGLIGVTMFLLLFQQPFGFVAMLGVIALFGMIIRNSVILVDQIEQERSHGVDPWTAIVTSAVRRFRPIMLTALAAVLAMIPLTRSVFWGPMAFAIMGGLLVATVLTLLVLPAMYAAWFKVPPPDSHSS</sequence>
<feature type="transmembrane region" description="Helical" evidence="1">
    <location>
        <begin position="363"/>
        <end position="383"/>
    </location>
</feature>
<feature type="transmembrane region" description="Helical" evidence="1">
    <location>
        <begin position="535"/>
        <end position="555"/>
    </location>
</feature>
<dbReference type="SUPFAM" id="SSF82693">
    <property type="entry name" value="Multidrug efflux transporter AcrB pore domain, PN1, PN2, PC1 and PC2 subdomains"/>
    <property type="match status" value="3"/>
</dbReference>
<evidence type="ECO:0000313" key="3">
    <source>
        <dbReference type="Proteomes" id="UP000295375"/>
    </source>
</evidence>
<dbReference type="Pfam" id="PF00873">
    <property type="entry name" value="ACR_tran"/>
    <property type="match status" value="1"/>
</dbReference>
<dbReference type="Gene3D" id="3.30.70.1320">
    <property type="entry name" value="Multidrug efflux transporter AcrB pore domain like"/>
    <property type="match status" value="1"/>
</dbReference>
<dbReference type="SUPFAM" id="SSF82866">
    <property type="entry name" value="Multidrug efflux transporter AcrB transmembrane domain"/>
    <property type="match status" value="2"/>
</dbReference>
<dbReference type="PANTHER" id="PTHR32063:SF18">
    <property type="entry name" value="CATION EFFLUX SYSTEM PROTEIN"/>
    <property type="match status" value="1"/>
</dbReference>
<gene>
    <name evidence="2" type="ORF">EV696_11339</name>
</gene>
<dbReference type="Gene3D" id="3.30.2090.10">
    <property type="entry name" value="Multidrug efflux transporter AcrB TolC docking domain, DN and DC subdomains"/>
    <property type="match status" value="2"/>
</dbReference>
<feature type="transmembrane region" description="Helical" evidence="1">
    <location>
        <begin position="461"/>
        <end position="483"/>
    </location>
</feature>
<evidence type="ECO:0000256" key="1">
    <source>
        <dbReference type="SAM" id="Phobius"/>
    </source>
</evidence>
<keyword evidence="3" id="KW-1185">Reference proteome</keyword>
<feature type="transmembrane region" description="Helical" evidence="1">
    <location>
        <begin position="920"/>
        <end position="941"/>
    </location>
</feature>
<reference evidence="2 3" key="1">
    <citation type="submission" date="2019-03" db="EMBL/GenBank/DDBJ databases">
        <title>Genomic Encyclopedia of Type Strains, Phase IV (KMG-IV): sequencing the most valuable type-strain genomes for metagenomic binning, comparative biology and taxonomic classification.</title>
        <authorList>
            <person name="Goeker M."/>
        </authorList>
    </citation>
    <scope>NUCLEOTIDE SEQUENCE [LARGE SCALE GENOMIC DNA]</scope>
    <source>
        <strain evidence="2 3">DSM 103792</strain>
    </source>
</reference>
<comment type="caution">
    <text evidence="2">The sequence shown here is derived from an EMBL/GenBank/DDBJ whole genome shotgun (WGS) entry which is preliminary data.</text>
</comment>
<dbReference type="Gene3D" id="3.30.70.1430">
    <property type="entry name" value="Multidrug efflux transporter AcrB pore domain"/>
    <property type="match status" value="2"/>
</dbReference>
<feature type="transmembrane region" description="Helical" evidence="1">
    <location>
        <begin position="389"/>
        <end position="413"/>
    </location>
</feature>
<dbReference type="OrthoDB" id="9757940at2"/>
<feature type="transmembrane region" description="Helical" evidence="1">
    <location>
        <begin position="434"/>
        <end position="455"/>
    </location>
</feature>